<evidence type="ECO:0000313" key="3">
    <source>
        <dbReference type="Proteomes" id="UP000886520"/>
    </source>
</evidence>
<organism evidence="2 3">
    <name type="scientific">Adiantum capillus-veneris</name>
    <name type="common">Maidenhair fern</name>
    <dbReference type="NCBI Taxonomy" id="13818"/>
    <lineage>
        <taxon>Eukaryota</taxon>
        <taxon>Viridiplantae</taxon>
        <taxon>Streptophyta</taxon>
        <taxon>Embryophyta</taxon>
        <taxon>Tracheophyta</taxon>
        <taxon>Polypodiopsida</taxon>
        <taxon>Polypodiidae</taxon>
        <taxon>Polypodiales</taxon>
        <taxon>Pteridineae</taxon>
        <taxon>Pteridaceae</taxon>
        <taxon>Vittarioideae</taxon>
        <taxon>Adiantum</taxon>
    </lineage>
</organism>
<evidence type="ECO:0000313" key="2">
    <source>
        <dbReference type="EMBL" id="KAI5080082.1"/>
    </source>
</evidence>
<dbReference type="AlphaFoldDB" id="A0A9D4V6Y7"/>
<comment type="caution">
    <text evidence="2">The sequence shown here is derived from an EMBL/GenBank/DDBJ whole genome shotgun (WGS) entry which is preliminary data.</text>
</comment>
<feature type="compositionally biased region" description="Low complexity" evidence="1">
    <location>
        <begin position="92"/>
        <end position="103"/>
    </location>
</feature>
<feature type="region of interest" description="Disordered" evidence="1">
    <location>
        <begin position="360"/>
        <end position="409"/>
    </location>
</feature>
<feature type="region of interest" description="Disordered" evidence="1">
    <location>
        <begin position="166"/>
        <end position="190"/>
    </location>
</feature>
<dbReference type="PANTHER" id="PTHR34112:SF13">
    <property type="entry name" value="OS04G0448200 PROTEIN"/>
    <property type="match status" value="1"/>
</dbReference>
<proteinExistence type="predicted"/>
<dbReference type="EMBL" id="JABFUD020000005">
    <property type="protein sequence ID" value="KAI5080082.1"/>
    <property type="molecule type" value="Genomic_DNA"/>
</dbReference>
<feature type="region of interest" description="Disordered" evidence="1">
    <location>
        <begin position="24"/>
        <end position="122"/>
    </location>
</feature>
<sequence>MERSEPSLIPEWLKGASGSALASPYPVFYQEDGGNYSRPRVSQQAAGSHTDYDSPRCAASFERSSFSSGRRSHGSSSVDRTKMDRENHSQARLNLSLVRSSSSKQGYATQIREKEREGNRTEVRDWVQDGERSVWSKEVDSLSGIGLEERQKERDRLENGRLRLIIPGKSGSHDSDAKLRRPQSMGLSPRLSENNAWKQTEGAMPTPSANLQKAAFERNFPSLGLDDKPVSSPIASPRPLWQSPLRSDLGRASSPGLMGNMGSPSMTSLSMNGAAGGTDPWNSVLVEGPSSIDHMQSISLGMSALSCSTSTPSYVVSSPATTGTVLNMAEALSHPPPRVRTPPQWIADSQRLEELALKQSRQLIPMTPSLPKTKSLSDKGKSKTVRTVDVSRSSSASRPDPSKHAQGKLLVLKANKDGVLSTTALKSEGSIVAQSSPHGLLGTSTLPILGIGGSAERTKSHGHRGQPSNGSIDSPTGVRTKDLIEDRRLIQAQNRSDFFNTLRRKAAGTGNALTNPKSESRKLDSVGVPSEAAVLEEAATSDRISGKILGGGGAGCDFHFHSYGMTDSQRKGLITEEVVCIDCNSSGIDCTEEVASVDSEEEEVAFMRSLGWEENAEDSELTEEEINAFYQMRERRQLLDNEGRRGDVRMEPSDKTSDVCFSSSESESDDDLRA</sequence>
<protein>
    <submittedName>
        <fullName evidence="2">Uncharacterized protein</fullName>
    </submittedName>
</protein>
<feature type="compositionally biased region" description="Low complexity" evidence="1">
    <location>
        <begin position="60"/>
        <end position="77"/>
    </location>
</feature>
<feature type="compositionally biased region" description="Low complexity" evidence="1">
    <location>
        <begin position="385"/>
        <end position="399"/>
    </location>
</feature>
<gene>
    <name evidence="2" type="ORF">GOP47_0005561</name>
</gene>
<accession>A0A9D4V6Y7</accession>
<evidence type="ECO:0000256" key="1">
    <source>
        <dbReference type="SAM" id="MobiDB-lite"/>
    </source>
</evidence>
<feature type="compositionally biased region" description="Basic and acidic residues" evidence="1">
    <location>
        <begin position="111"/>
        <end position="122"/>
    </location>
</feature>
<feature type="region of interest" description="Disordered" evidence="1">
    <location>
        <begin position="451"/>
        <end position="478"/>
    </location>
</feature>
<dbReference type="Proteomes" id="UP000886520">
    <property type="component" value="Chromosome 5"/>
</dbReference>
<feature type="compositionally biased region" description="Basic and acidic residues" evidence="1">
    <location>
        <begin position="79"/>
        <end position="89"/>
    </location>
</feature>
<name>A0A9D4V6Y7_ADICA</name>
<dbReference type="OrthoDB" id="1917528at2759"/>
<feature type="region of interest" description="Disordered" evidence="1">
    <location>
        <begin position="640"/>
        <end position="674"/>
    </location>
</feature>
<reference evidence="2 3" key="1">
    <citation type="submission" date="2021-01" db="EMBL/GenBank/DDBJ databases">
        <title>Adiantum capillus-veneris genome.</title>
        <authorList>
            <person name="Fang Y."/>
            <person name="Liao Q."/>
        </authorList>
    </citation>
    <scope>NUCLEOTIDE SEQUENCE [LARGE SCALE GENOMIC DNA]</scope>
    <source>
        <strain evidence="2">H3</strain>
        <tissue evidence="2">Leaf</tissue>
    </source>
</reference>
<keyword evidence="3" id="KW-1185">Reference proteome</keyword>
<dbReference type="PANTHER" id="PTHR34112">
    <property type="entry name" value="C-JUN-AMINO-TERMINAL KINASE-INTERACTING PROTEIN"/>
    <property type="match status" value="1"/>
</dbReference>
<feature type="compositionally biased region" description="Basic and acidic residues" evidence="1">
    <location>
        <begin position="640"/>
        <end position="657"/>
    </location>
</feature>